<dbReference type="RefSeq" id="WP_107242238.1">
    <property type="nucleotide sequence ID" value="NZ_PYMJ01000006.1"/>
</dbReference>
<dbReference type="InterPro" id="IPR036388">
    <property type="entry name" value="WH-like_DNA-bd_sf"/>
</dbReference>
<dbReference type="InterPro" id="IPR009061">
    <property type="entry name" value="DNA-bd_dom_put_sf"/>
</dbReference>
<keyword evidence="4" id="KW-1185">Reference proteome</keyword>
<dbReference type="InterPro" id="IPR009004">
    <property type="entry name" value="Transposase_Mu_C"/>
</dbReference>
<dbReference type="InterPro" id="IPR003314">
    <property type="entry name" value="Mu-type_HTH"/>
</dbReference>
<evidence type="ECO:0000313" key="3">
    <source>
        <dbReference type="EMBL" id="PSU49450.1"/>
    </source>
</evidence>
<protein>
    <recommendedName>
        <fullName evidence="5">Transposase</fullName>
    </recommendedName>
</protein>
<dbReference type="Gene3D" id="1.10.10.10">
    <property type="entry name" value="Winged helix-like DNA-binding domain superfamily/Winged helix DNA-binding domain"/>
    <property type="match status" value="1"/>
</dbReference>
<evidence type="ECO:0000313" key="4">
    <source>
        <dbReference type="Proteomes" id="UP000240987"/>
    </source>
</evidence>
<gene>
    <name evidence="3" type="ORF">C9J12_08145</name>
</gene>
<dbReference type="SUPFAM" id="SSF50610">
    <property type="entry name" value="mu transposase, C-terminal domain"/>
    <property type="match status" value="1"/>
</dbReference>
<dbReference type="Pfam" id="PF09299">
    <property type="entry name" value="Mu-transpos_C"/>
    <property type="match status" value="1"/>
</dbReference>
<dbReference type="PROSITE" id="PS50994">
    <property type="entry name" value="INTEGRASE"/>
    <property type="match status" value="1"/>
</dbReference>
<dbReference type="AlphaFoldDB" id="A0A2T3JKJ0"/>
<dbReference type="SUPFAM" id="SSF46955">
    <property type="entry name" value="Putative DNA-binding domain"/>
    <property type="match status" value="1"/>
</dbReference>
<dbReference type="SUPFAM" id="SSF53098">
    <property type="entry name" value="Ribonuclease H-like"/>
    <property type="match status" value="1"/>
</dbReference>
<feature type="domain" description="Integrase catalytic" evidence="1">
    <location>
        <begin position="283"/>
        <end position="487"/>
    </location>
</feature>
<dbReference type="PROSITE" id="PS51702">
    <property type="entry name" value="HTH_MU"/>
    <property type="match status" value="1"/>
</dbReference>
<dbReference type="Proteomes" id="UP000240987">
    <property type="component" value="Unassembled WGS sequence"/>
</dbReference>
<dbReference type="PANTHER" id="PTHR35004:SF6">
    <property type="entry name" value="TRANSPOSASE"/>
    <property type="match status" value="1"/>
</dbReference>
<evidence type="ECO:0000259" key="2">
    <source>
        <dbReference type="PROSITE" id="PS51702"/>
    </source>
</evidence>
<comment type="caution">
    <text evidence="3">The sequence shown here is derived from an EMBL/GenBank/DDBJ whole genome shotgun (WGS) entry which is preliminary data.</text>
</comment>
<dbReference type="Gene3D" id="2.30.30.130">
    <property type="entry name" value="Transposase, Mu, C-terminal"/>
    <property type="match status" value="1"/>
</dbReference>
<accession>A0A2T3JKJ0</accession>
<reference evidence="3 4" key="1">
    <citation type="submission" date="2018-01" db="EMBL/GenBank/DDBJ databases">
        <title>Whole genome sequencing of Histamine producing bacteria.</title>
        <authorList>
            <person name="Butler K."/>
        </authorList>
    </citation>
    <scope>NUCLEOTIDE SEQUENCE [LARGE SCALE GENOMIC DNA]</scope>
    <source>
        <strain evidence="3 4">JCM 12947</strain>
    </source>
</reference>
<dbReference type="GO" id="GO:0003677">
    <property type="term" value="F:DNA binding"/>
    <property type="evidence" value="ECO:0007669"/>
    <property type="project" value="InterPro"/>
</dbReference>
<dbReference type="InterPro" id="IPR036397">
    <property type="entry name" value="RNaseH_sf"/>
</dbReference>
<name>A0A2T3JKJ0_9GAMM</name>
<sequence>MWLTAKECTGLPDMPTNVHNIRAKLDKLSSREIGLAAGESFRKRQGSKAFEYHIDCLPTKTQQYLREMQAKKEIAAAREKFSVLKQMKNAEEADSLSPDEKALAMNSITGARKARCLARAEVLSACDIYISKVEEGRTQATKDFVCLFNSKELELDEGTYAVLGGSISDASVRRWRKWYREGGLAALDSRKASNKGAFIIEVQPDMKEFAVAFIAEFPHAEGMKMRKAIMAQFSGTSLDIPSLTSTQRWLKRWKEENASLYMSIKNPDQWRSTYMAAFGCISDGINELNQLWELDATPADLLCTLPDGSERRYHLTGLIDVWSRRPMLMVTETPRTESNAALMRRAILEFGKPAGVKLDNGSDYVSRGMLCVLDALDITYDICTPFSPWEKPHIERFFRSFSHDLLELKPGFVGHNVSERKDIEARKSFADRLMKGKKKDKDREVIRVNMTPEELQVFCDDWVNSVYMHREHGSLNTSPFEKVNSYNGAIVRVENERALDQLLSVPTSGGIRSVSKKGIRIDGIHYSAPELSLYIGHQVQTRYDKDDLGRVILSELDGTFICIANSPEYEGLNRADVAAEAKRLQRSALSEAKKAINRSKRKYKTRDVADRIIDHAKEQVASVVAMPKRTEFFNNASLQGAADATQALENEGKSDIPQLTQKDFDILRDLHRESQKENETEETRFLRWLELNDKVEVGEQLDEVNTHWKKRYETTPEFKGRYMVWEDFGDSAFR</sequence>
<dbReference type="InterPro" id="IPR015378">
    <property type="entry name" value="Transposase-like_Mu_C"/>
</dbReference>
<dbReference type="GO" id="GO:0015074">
    <property type="term" value="P:DNA integration"/>
    <property type="evidence" value="ECO:0007669"/>
    <property type="project" value="InterPro"/>
</dbReference>
<organism evidence="3 4">
    <name type="scientific">Photobacterium frigidiphilum</name>
    <dbReference type="NCBI Taxonomy" id="264736"/>
    <lineage>
        <taxon>Bacteria</taxon>
        <taxon>Pseudomonadati</taxon>
        <taxon>Pseudomonadota</taxon>
        <taxon>Gammaproteobacteria</taxon>
        <taxon>Vibrionales</taxon>
        <taxon>Vibrionaceae</taxon>
        <taxon>Photobacterium</taxon>
    </lineage>
</organism>
<dbReference type="EMBL" id="PYMJ01000006">
    <property type="protein sequence ID" value="PSU49450.1"/>
    <property type="molecule type" value="Genomic_DNA"/>
</dbReference>
<feature type="domain" description="HTH Mu-type" evidence="2">
    <location>
        <begin position="1"/>
        <end position="73"/>
    </location>
</feature>
<proteinExistence type="predicted"/>
<evidence type="ECO:0000259" key="1">
    <source>
        <dbReference type="PROSITE" id="PS50994"/>
    </source>
</evidence>
<dbReference type="Gene3D" id="3.30.420.10">
    <property type="entry name" value="Ribonuclease H-like superfamily/Ribonuclease H"/>
    <property type="match status" value="1"/>
</dbReference>
<dbReference type="InterPro" id="IPR012337">
    <property type="entry name" value="RNaseH-like_sf"/>
</dbReference>
<dbReference type="PANTHER" id="PTHR35004">
    <property type="entry name" value="TRANSPOSASE RV3428C-RELATED"/>
    <property type="match status" value="1"/>
</dbReference>
<evidence type="ECO:0008006" key="5">
    <source>
        <dbReference type="Google" id="ProtNLM"/>
    </source>
</evidence>
<dbReference type="OrthoDB" id="501284at2"/>
<dbReference type="InterPro" id="IPR001584">
    <property type="entry name" value="Integrase_cat-core"/>
</dbReference>
<dbReference type="Pfam" id="PF00665">
    <property type="entry name" value="rve"/>
    <property type="match status" value="1"/>
</dbReference>